<sequence length="152" mass="17620">MPKRKKEVTKLAKPRKVVIVAEQTEEVNKIVFENVSNNDFTNEFHSLPCRIEYDGPAKVSQYFITERLGDDTRIATFRGRILNGVQQQFPDGYRLFVAVEKEIKDNSRVFEVNGSAKSFMLWEYDRKIGHQSPLVQAIDYLNIAETFARDDD</sequence>
<dbReference type="WBParaSite" id="Bm14691.1">
    <property type="protein sequence ID" value="Bm14691.1"/>
    <property type="gene ID" value="WBGene00235026"/>
</dbReference>
<dbReference type="FunCoup" id="A0A0K0J1F5">
    <property type="interactions" value="29"/>
</dbReference>
<reference evidence="1" key="2">
    <citation type="submission" date="2012-12" db="EMBL/GenBank/DDBJ databases">
        <authorList>
            <person name="Gao Y.W."/>
            <person name="Fan S.T."/>
            <person name="Sun H.T."/>
            <person name="Wang Z."/>
            <person name="Gao X.L."/>
            <person name="Li Y.G."/>
            <person name="Wang T.C."/>
            <person name="Zhang K."/>
            <person name="Xu W.W."/>
            <person name="Yu Z.J."/>
            <person name="Xia X.Z."/>
        </authorList>
    </citation>
    <scope>NUCLEOTIDE SEQUENCE</scope>
    <source>
        <strain evidence="1">FR3</strain>
    </source>
</reference>
<evidence type="ECO:0000313" key="2">
    <source>
        <dbReference type="EMBL" id="VIO93107.1"/>
    </source>
</evidence>
<dbReference type="Proteomes" id="UP000006672">
    <property type="component" value="Unassembled WGS sequence"/>
</dbReference>
<dbReference type="Pfam" id="PF08615">
    <property type="entry name" value="RNase_H2_suC"/>
    <property type="match status" value="1"/>
</dbReference>
<dbReference type="Gene3D" id="2.40.128.680">
    <property type="match status" value="1"/>
</dbReference>
<dbReference type="PANTHER" id="PTHR47204">
    <property type="entry name" value="OS02G0168900 PROTEIN"/>
    <property type="match status" value="1"/>
</dbReference>
<dbReference type="GO" id="GO:0006401">
    <property type="term" value="P:RNA catabolic process"/>
    <property type="evidence" value="ECO:0007669"/>
    <property type="project" value="InterPro"/>
</dbReference>
<dbReference type="CTD" id="6096928"/>
<reference evidence="2" key="3">
    <citation type="submission" date="2019-04" db="EMBL/GenBank/DDBJ databases">
        <authorList>
            <person name="Howe K."/>
            <person name="Paulini M."/>
            <person name="Williams G."/>
        </authorList>
    </citation>
    <scope>NUCLEOTIDE SEQUENCE [LARGE SCALE GENOMIC DNA]</scope>
    <source>
        <strain evidence="2">FR3</strain>
    </source>
</reference>
<dbReference type="STRING" id="6279.A0A0K0J1F5"/>
<evidence type="ECO:0000313" key="3">
    <source>
        <dbReference type="Proteomes" id="UP000006672"/>
    </source>
</evidence>
<evidence type="ECO:0000313" key="5">
    <source>
        <dbReference type="WormBase" id="Bm14691"/>
    </source>
</evidence>
<keyword evidence="3" id="KW-1185">Reference proteome</keyword>
<dbReference type="PANTHER" id="PTHR47204:SF1">
    <property type="entry name" value="RIBONUCLEASE H2 SUBUNIT C"/>
    <property type="match status" value="1"/>
</dbReference>
<dbReference type="RefSeq" id="XP_001893476.1">
    <property type="nucleotide sequence ID" value="XM_001893441.2"/>
</dbReference>
<reference evidence="4" key="4">
    <citation type="submission" date="2019-12" db="UniProtKB">
        <authorList>
            <consortium name="WormBaseParasite"/>
        </authorList>
    </citation>
    <scope>IDENTIFICATION</scope>
</reference>
<dbReference type="EMBL" id="LN856856">
    <property type="protein sequence ID" value="CDP92767.1"/>
    <property type="molecule type" value="Genomic_DNA"/>
</dbReference>
<dbReference type="KEGG" id="bmy:BM_BM14691"/>
<evidence type="ECO:0000313" key="4">
    <source>
        <dbReference type="WBParaSite" id="Bm14691.1"/>
    </source>
</evidence>
<accession>A0A4E9FAK0</accession>
<dbReference type="GO" id="GO:0032299">
    <property type="term" value="C:ribonuclease H2 complex"/>
    <property type="evidence" value="ECO:0007669"/>
    <property type="project" value="InterPro"/>
</dbReference>
<name>A0A0K0J1F5_BRUMA</name>
<reference evidence="1 3" key="1">
    <citation type="journal article" date="2007" name="Science">
        <title>Draft genome of the filarial nematode parasite Brugia malayi.</title>
        <authorList>
            <person name="Ghedin E."/>
            <person name="Wang S."/>
            <person name="Spiro D."/>
            <person name="Caler E."/>
            <person name="Zhao Q."/>
            <person name="Crabtree J."/>
            <person name="Allen J.E."/>
            <person name="Delcher A.L."/>
            <person name="Guiliano D.B."/>
            <person name="Miranda-Saavedra D."/>
            <person name="Angiuoli S.V."/>
            <person name="Creasy T."/>
            <person name="Amedeo P."/>
            <person name="Haas B."/>
            <person name="El-Sayed N.M."/>
            <person name="Wortman J.R."/>
            <person name="Feldblyum T."/>
            <person name="Tallon L."/>
            <person name="Schatz M."/>
            <person name="Shumway M."/>
            <person name="Koo H."/>
            <person name="Salzberg S.L."/>
            <person name="Schobel S."/>
            <person name="Pertea M."/>
            <person name="Pop M."/>
            <person name="White O."/>
            <person name="Barton G.J."/>
            <person name="Carlow C.K."/>
            <person name="Crawford M.J."/>
            <person name="Daub J."/>
            <person name="Dimmic M.W."/>
            <person name="Estes C.F."/>
            <person name="Foster J.M."/>
            <person name="Ganatra M."/>
            <person name="Gregory W.F."/>
            <person name="Johnson N.M."/>
            <person name="Jin J."/>
            <person name="Komuniecki R."/>
            <person name="Korf I."/>
            <person name="Kumar S."/>
            <person name="Laney S."/>
            <person name="Li B.W."/>
            <person name="Li W."/>
            <person name="Lindblom T.H."/>
            <person name="Lustigman S."/>
            <person name="Ma D."/>
            <person name="Maina C.V."/>
            <person name="Martin D.M."/>
            <person name="McCarter J.P."/>
            <person name="McReynolds L."/>
            <person name="Mitreva M."/>
            <person name="Nutman T.B."/>
            <person name="Parkinson J."/>
            <person name="Peregrin-Alvarez J.M."/>
            <person name="Poole C."/>
            <person name="Ren Q."/>
            <person name="Saunders L."/>
            <person name="Sluder A.E."/>
            <person name="Smith K."/>
            <person name="Stanke M."/>
            <person name="Unnasch T.R."/>
            <person name="Ware J."/>
            <person name="Wei A.D."/>
            <person name="Weil G."/>
            <person name="Williams D.J."/>
            <person name="Zhang Y."/>
            <person name="Williams S.A."/>
            <person name="Fraser-Liggett C."/>
            <person name="Slatko B."/>
            <person name="Blaxter M.L."/>
            <person name="Scott A.L."/>
        </authorList>
    </citation>
    <scope>NUCLEOTIDE SEQUENCE</scope>
    <source>
        <strain evidence="1 3">FR3</strain>
    </source>
</reference>
<dbReference type="OMA" id="DFTNEFH"/>
<dbReference type="CDD" id="cd09271">
    <property type="entry name" value="RNase_H2-C"/>
    <property type="match status" value="1"/>
</dbReference>
<dbReference type="InterPro" id="IPR013924">
    <property type="entry name" value="RNase_H2_suC"/>
</dbReference>
<gene>
    <name evidence="1 4 5" type="ORF">Bm14691</name>
    <name evidence="2" type="ORF">BM_BM14691</name>
    <name evidence="1" type="ORF">BM_Bm14691</name>
</gene>
<dbReference type="AlphaFoldDB" id="A0A0K0J1F5"/>
<protein>
    <submittedName>
        <fullName evidence="1 4">Bm14691</fullName>
    </submittedName>
</protein>
<evidence type="ECO:0000313" key="1">
    <source>
        <dbReference type="EMBL" id="CDP92767.1"/>
    </source>
</evidence>
<dbReference type="WormBase" id="Bm14691">
    <property type="protein sequence ID" value="BM01376"/>
    <property type="gene ID" value="WBGene00235026"/>
</dbReference>
<accession>A0A0K0J1F5</accession>
<dbReference type="OrthoDB" id="6222486at2759"/>
<dbReference type="GeneID" id="6096928"/>
<organism evidence="3 4">
    <name type="scientific">Brugia malayi</name>
    <name type="common">Filarial nematode worm</name>
    <dbReference type="NCBI Taxonomy" id="6279"/>
    <lineage>
        <taxon>Eukaryota</taxon>
        <taxon>Metazoa</taxon>
        <taxon>Ecdysozoa</taxon>
        <taxon>Nematoda</taxon>
        <taxon>Chromadorea</taxon>
        <taxon>Rhabditida</taxon>
        <taxon>Spirurina</taxon>
        <taxon>Spiruromorpha</taxon>
        <taxon>Filarioidea</taxon>
        <taxon>Onchocercidae</taxon>
        <taxon>Brugia</taxon>
    </lineage>
</organism>
<dbReference type="EMBL" id="CAAKNF010000193">
    <property type="protein sequence ID" value="VIO93107.1"/>
    <property type="molecule type" value="Genomic_DNA"/>
</dbReference>
<proteinExistence type="predicted"/>